<organism evidence="10">
    <name type="scientific">Zea mays subsp. mays</name>
    <name type="common">maize</name>
    <dbReference type="NCBI Taxonomy" id="381124"/>
    <lineage>
        <taxon>Eukaryota</taxon>
        <taxon>Viridiplantae</taxon>
        <taxon>Streptophyta</taxon>
        <taxon>Embryophyta</taxon>
        <taxon>Tracheophyta</taxon>
        <taxon>Spermatophyta</taxon>
        <taxon>Magnoliopsida</taxon>
        <taxon>Liliopsida</taxon>
        <taxon>Poales</taxon>
        <taxon>Poaceae</taxon>
        <taxon>PACMAD clade</taxon>
        <taxon>Panicoideae</taxon>
        <taxon>Andropogonodae</taxon>
        <taxon>Andropogoneae</taxon>
        <taxon>Tripsacinae</taxon>
        <taxon>Zea</taxon>
    </lineage>
</organism>
<dbReference type="InterPro" id="IPR001752">
    <property type="entry name" value="Kinesin_motor_dom"/>
</dbReference>
<feature type="region of interest" description="Disordered" evidence="8">
    <location>
        <begin position="524"/>
        <end position="555"/>
    </location>
</feature>
<dbReference type="InterPro" id="IPR027417">
    <property type="entry name" value="P-loop_NTPase"/>
</dbReference>
<keyword evidence="7" id="KW-0175">Coiled coil</keyword>
<keyword evidence="4 5" id="KW-0505">Motor protein</keyword>
<feature type="binding site" evidence="5">
    <location>
        <begin position="264"/>
        <end position="271"/>
    </location>
    <ligand>
        <name>ATP</name>
        <dbReference type="ChEBI" id="CHEBI:30616"/>
    </ligand>
</feature>
<dbReference type="Pfam" id="PF00225">
    <property type="entry name" value="Kinesin"/>
    <property type="match status" value="1"/>
</dbReference>
<dbReference type="PANTHER" id="PTHR47972">
    <property type="entry name" value="KINESIN-LIKE PROTEIN KLP-3"/>
    <property type="match status" value="1"/>
</dbReference>
<evidence type="ECO:0000313" key="10">
    <source>
        <dbReference type="EMBL" id="QNC43794.1"/>
    </source>
</evidence>
<evidence type="ECO:0000256" key="8">
    <source>
        <dbReference type="SAM" id="MobiDB-lite"/>
    </source>
</evidence>
<keyword evidence="2 5" id="KW-0547">Nucleotide-binding</keyword>
<dbReference type="GO" id="GO:0007018">
    <property type="term" value="P:microtubule-based movement"/>
    <property type="evidence" value="ECO:0007669"/>
    <property type="project" value="InterPro"/>
</dbReference>
<dbReference type="GO" id="GO:0005524">
    <property type="term" value="F:ATP binding"/>
    <property type="evidence" value="ECO:0007669"/>
    <property type="project" value="UniProtKB-UniRule"/>
</dbReference>
<evidence type="ECO:0000256" key="1">
    <source>
        <dbReference type="ARBA" id="ARBA00022701"/>
    </source>
</evidence>
<dbReference type="InterPro" id="IPR019821">
    <property type="entry name" value="Kinesin_motor_CS"/>
</dbReference>
<dbReference type="AlphaFoldDB" id="A0A7H9SJR7"/>
<dbReference type="EMBL" id="MT459824">
    <property type="protein sequence ID" value="QNC43794.1"/>
    <property type="molecule type" value="mRNA"/>
</dbReference>
<dbReference type="SMR" id="A0A7H9SJR7"/>
<dbReference type="InterPro" id="IPR036961">
    <property type="entry name" value="Kinesin_motor_dom_sf"/>
</dbReference>
<dbReference type="GO" id="GO:0003777">
    <property type="term" value="F:microtubule motor activity"/>
    <property type="evidence" value="ECO:0007669"/>
    <property type="project" value="InterPro"/>
</dbReference>
<evidence type="ECO:0000256" key="4">
    <source>
        <dbReference type="ARBA" id="ARBA00023175"/>
    </source>
</evidence>
<dbReference type="PROSITE" id="PS50067">
    <property type="entry name" value="KINESIN_MOTOR_2"/>
    <property type="match status" value="1"/>
</dbReference>
<name>A0A7H9SJR7_MAIZE</name>
<evidence type="ECO:0000256" key="3">
    <source>
        <dbReference type="ARBA" id="ARBA00022840"/>
    </source>
</evidence>
<evidence type="ECO:0000259" key="9">
    <source>
        <dbReference type="PROSITE" id="PS50067"/>
    </source>
</evidence>
<evidence type="ECO:0000256" key="2">
    <source>
        <dbReference type="ARBA" id="ARBA00022741"/>
    </source>
</evidence>
<dbReference type="InterPro" id="IPR027640">
    <property type="entry name" value="Kinesin-like_fam"/>
</dbReference>
<reference evidence="10" key="1">
    <citation type="submission" date="2020-05" db="EMBL/GenBank/DDBJ databases">
        <title>Distinct kinesin motors drive two types of maize neocentromeres.</title>
        <authorList>
            <person name="Swentowsky K.W."/>
            <person name="Gent J.I."/>
            <person name="Dawe R.K."/>
        </authorList>
    </citation>
    <scope>NUCLEOTIDE SEQUENCE</scope>
</reference>
<proteinExistence type="evidence at transcript level"/>
<evidence type="ECO:0000256" key="5">
    <source>
        <dbReference type="PROSITE-ProRule" id="PRU00283"/>
    </source>
</evidence>
<dbReference type="SMART" id="SM00129">
    <property type="entry name" value="KISc"/>
    <property type="match status" value="1"/>
</dbReference>
<evidence type="ECO:0000256" key="6">
    <source>
        <dbReference type="RuleBase" id="RU000394"/>
    </source>
</evidence>
<feature type="coiled-coil region" evidence="7">
    <location>
        <begin position="127"/>
        <end position="161"/>
    </location>
</feature>
<accession>A0A7H9SJR7</accession>
<dbReference type="PRINTS" id="PR00380">
    <property type="entry name" value="KINESINHEAVY"/>
</dbReference>
<dbReference type="SUPFAM" id="SSF52540">
    <property type="entry name" value="P-loop containing nucleoside triphosphate hydrolases"/>
    <property type="match status" value="1"/>
</dbReference>
<dbReference type="PROSITE" id="PS00411">
    <property type="entry name" value="KINESIN_MOTOR_1"/>
    <property type="match status" value="1"/>
</dbReference>
<dbReference type="GO" id="GO:0008017">
    <property type="term" value="F:microtubule binding"/>
    <property type="evidence" value="ECO:0007669"/>
    <property type="project" value="InterPro"/>
</dbReference>
<comment type="similarity">
    <text evidence="5 6">Belongs to the TRAFAC class myosin-kinesin ATPase superfamily. Kinesin family.</text>
</comment>
<feature type="domain" description="Kinesin motor" evidence="9">
    <location>
        <begin position="182"/>
        <end position="486"/>
    </location>
</feature>
<dbReference type="GO" id="GO:0005874">
    <property type="term" value="C:microtubule"/>
    <property type="evidence" value="ECO:0007669"/>
    <property type="project" value="UniProtKB-KW"/>
</dbReference>
<keyword evidence="1 6" id="KW-0493">Microtubule</keyword>
<dbReference type="Gene3D" id="3.40.850.10">
    <property type="entry name" value="Kinesin motor domain"/>
    <property type="match status" value="1"/>
</dbReference>
<keyword evidence="3 5" id="KW-0067">ATP-binding</keyword>
<evidence type="ECO:0000256" key="7">
    <source>
        <dbReference type="SAM" id="Coils"/>
    </source>
</evidence>
<sequence length="555" mass="62919">MANLQRGEEPKVVAHREDIKAQFKAAQQVAKPRAHWPPEAAKAFSEICIEKRDLIPSGKANSWVGHPISDEVGLELFLLTNIAYTSKQMGNKWCNMRELQHKKDLIQTRMFDEPHSAAGHLRLPGQEENESVKYLKLEEENARLNKQLQETLTKVNHLQDLLQKADAIRSTMHNQIMELKKSIRVFCRVRPLLQTEHKQARITFPETWGYIGRCVCLAHSESEYSFTCDRVFDHTASQETIFNEISELVQSALDGHKVCIFAYGQTGSGKTYTMIGEREGDDMGIIPRTLAKIFETIEIRQSYGSNHTVMISMFEVYNDKVQDLLSPLAHNDDLQYVVVKTATEALGYLEKSLKKRSVARTKLNDRSSRSHFIFKLSICSTDKMLEGVVNIIDLAGSERPDSDASRDLQEEAKAINLSLLDLGIVLSKMENGENNISFRGSTLSQILERSLGKDFKTLMLLNVASEEKFASETLATFDFASRIKSCKKTMRIIKANEQKIVLRGKEGFKSPGGWHEKGGPCIKSPSIARNTRKKVMSTANRQGDYNRKRKMYPND</sequence>
<protein>
    <recommendedName>
        <fullName evidence="6">Kinesin-like protein</fullName>
    </recommendedName>
</protein>